<dbReference type="AlphaFoldDB" id="A0A162DQP0"/>
<accession>A0A162DQP0</accession>
<organism evidence="2 3">
    <name type="scientific">Alkalihalobacillus trypoxylicola</name>
    <dbReference type="NCBI Taxonomy" id="519424"/>
    <lineage>
        <taxon>Bacteria</taxon>
        <taxon>Bacillati</taxon>
        <taxon>Bacillota</taxon>
        <taxon>Bacilli</taxon>
        <taxon>Bacillales</taxon>
        <taxon>Bacillaceae</taxon>
        <taxon>Alkalihalobacillus</taxon>
    </lineage>
</organism>
<dbReference type="EMBL" id="LTAO01000017">
    <property type="protein sequence ID" value="KYG30581.1"/>
    <property type="molecule type" value="Genomic_DNA"/>
</dbReference>
<reference evidence="2" key="1">
    <citation type="submission" date="2016-02" db="EMBL/GenBank/DDBJ databases">
        <title>Genome sequence of Bacillus trypoxylicola KCTC 13244(T).</title>
        <authorList>
            <person name="Jeong H."/>
            <person name="Park S.-H."/>
            <person name="Choi S.-K."/>
        </authorList>
    </citation>
    <scope>NUCLEOTIDE SEQUENCE [LARGE SCALE GENOMIC DNA]</scope>
    <source>
        <strain evidence="2">KCTC 13244</strain>
    </source>
</reference>
<feature type="region of interest" description="Disordered" evidence="1">
    <location>
        <begin position="17"/>
        <end position="69"/>
    </location>
</feature>
<gene>
    <name evidence="2" type="ORF">AZF04_19230</name>
</gene>
<proteinExistence type="predicted"/>
<evidence type="ECO:0000313" key="2">
    <source>
        <dbReference type="EMBL" id="KYG30581.1"/>
    </source>
</evidence>
<name>A0A162DQP0_9BACI</name>
<dbReference type="Proteomes" id="UP000075806">
    <property type="component" value="Unassembled WGS sequence"/>
</dbReference>
<evidence type="ECO:0000256" key="1">
    <source>
        <dbReference type="SAM" id="MobiDB-lite"/>
    </source>
</evidence>
<evidence type="ECO:0000313" key="3">
    <source>
        <dbReference type="Proteomes" id="UP000075806"/>
    </source>
</evidence>
<keyword evidence="3" id="KW-1185">Reference proteome</keyword>
<protein>
    <submittedName>
        <fullName evidence="2">Uncharacterized protein</fullName>
    </submittedName>
</protein>
<comment type="caution">
    <text evidence="2">The sequence shown here is derived from an EMBL/GenBank/DDBJ whole genome shotgun (WGS) entry which is preliminary data.</text>
</comment>
<sequence>MEGKATELVKTVERGSSIHRKRETYQKNGQKGAAYLPEKSSHQRKRSNRESLFTQKVCESNRRVKREKK</sequence>